<dbReference type="CDD" id="cd18787">
    <property type="entry name" value="SF2_C_DEAD"/>
    <property type="match status" value="1"/>
</dbReference>
<dbReference type="Gramene" id="TVU37689">
    <property type="protein sequence ID" value="TVU37689"/>
    <property type="gene ID" value="EJB05_11017"/>
</dbReference>
<dbReference type="PROSITE" id="PS51192">
    <property type="entry name" value="HELICASE_ATP_BIND_1"/>
    <property type="match status" value="1"/>
</dbReference>
<dbReference type="Pfam" id="PF00270">
    <property type="entry name" value="DEAD"/>
    <property type="match status" value="1"/>
</dbReference>
<dbReference type="InterPro" id="IPR014001">
    <property type="entry name" value="Helicase_ATP-bd"/>
</dbReference>
<dbReference type="SMART" id="SM00490">
    <property type="entry name" value="HELICc"/>
    <property type="match status" value="1"/>
</dbReference>
<reference evidence="11 12" key="1">
    <citation type="journal article" date="2019" name="Sci. Rep.">
        <title>A high-quality genome of Eragrostis curvula grass provides insights into Poaceae evolution and supports new strategies to enhance forage quality.</title>
        <authorList>
            <person name="Carballo J."/>
            <person name="Santos B.A.C.M."/>
            <person name="Zappacosta D."/>
            <person name="Garbus I."/>
            <person name="Selva J.P."/>
            <person name="Gallo C.A."/>
            <person name="Diaz A."/>
            <person name="Albertini E."/>
            <person name="Caccamo M."/>
            <person name="Echenique V."/>
        </authorList>
    </citation>
    <scope>NUCLEOTIDE SEQUENCE [LARGE SCALE GENOMIC DNA]</scope>
    <source>
        <strain evidence="12">cv. Victoria</strain>
        <tissue evidence="11">Leaf</tissue>
    </source>
</reference>
<organism evidence="11 12">
    <name type="scientific">Eragrostis curvula</name>
    <name type="common">weeping love grass</name>
    <dbReference type="NCBI Taxonomy" id="38414"/>
    <lineage>
        <taxon>Eukaryota</taxon>
        <taxon>Viridiplantae</taxon>
        <taxon>Streptophyta</taxon>
        <taxon>Embryophyta</taxon>
        <taxon>Tracheophyta</taxon>
        <taxon>Spermatophyta</taxon>
        <taxon>Magnoliopsida</taxon>
        <taxon>Liliopsida</taxon>
        <taxon>Poales</taxon>
        <taxon>Poaceae</taxon>
        <taxon>PACMAD clade</taxon>
        <taxon>Chloridoideae</taxon>
        <taxon>Eragrostideae</taxon>
        <taxon>Eragrostidinae</taxon>
        <taxon>Eragrostis</taxon>
    </lineage>
</organism>
<dbReference type="AlphaFoldDB" id="A0A5J9VN46"/>
<feature type="domain" description="Helicase ATP-binding" evidence="8">
    <location>
        <begin position="176"/>
        <end position="349"/>
    </location>
</feature>
<feature type="short sequence motif" description="Q motif" evidence="5">
    <location>
        <begin position="145"/>
        <end position="173"/>
    </location>
</feature>
<keyword evidence="12" id="KW-1185">Reference proteome</keyword>
<evidence type="ECO:0000259" key="10">
    <source>
        <dbReference type="PROSITE" id="PS51195"/>
    </source>
</evidence>
<dbReference type="InterPro" id="IPR001650">
    <property type="entry name" value="Helicase_C-like"/>
</dbReference>
<evidence type="ECO:0000256" key="5">
    <source>
        <dbReference type="PROSITE-ProRule" id="PRU00552"/>
    </source>
</evidence>
<dbReference type="Gene3D" id="3.40.50.300">
    <property type="entry name" value="P-loop containing nucleotide triphosphate hydrolases"/>
    <property type="match status" value="2"/>
</dbReference>
<dbReference type="SMART" id="SM00487">
    <property type="entry name" value="DEXDc"/>
    <property type="match status" value="1"/>
</dbReference>
<feature type="non-terminal residue" evidence="11">
    <location>
        <position position="1"/>
    </location>
</feature>
<dbReference type="GO" id="GO:0016787">
    <property type="term" value="F:hydrolase activity"/>
    <property type="evidence" value="ECO:0007669"/>
    <property type="project" value="UniProtKB-KW"/>
</dbReference>
<dbReference type="Pfam" id="PF00271">
    <property type="entry name" value="Helicase_C"/>
    <property type="match status" value="1"/>
</dbReference>
<evidence type="ECO:0000256" key="1">
    <source>
        <dbReference type="ARBA" id="ARBA00022741"/>
    </source>
</evidence>
<dbReference type="InterPro" id="IPR011545">
    <property type="entry name" value="DEAD/DEAH_box_helicase_dom"/>
</dbReference>
<feature type="region of interest" description="Disordered" evidence="7">
    <location>
        <begin position="65"/>
        <end position="137"/>
    </location>
</feature>
<dbReference type="EMBL" id="RWGY01000007">
    <property type="protein sequence ID" value="TVU37689.1"/>
    <property type="molecule type" value="Genomic_DNA"/>
</dbReference>
<dbReference type="PANTHER" id="PTHR47959">
    <property type="entry name" value="ATP-DEPENDENT RNA HELICASE RHLE-RELATED"/>
    <property type="match status" value="1"/>
</dbReference>
<dbReference type="InterPro" id="IPR027417">
    <property type="entry name" value="P-loop_NTPase"/>
</dbReference>
<sequence length="577" mass="63231">MTTQSRPHPPSLDSLCAAGLNLAAIRPAACHCPTRLINRLPLRLAGTARLSMEVVGEAQPFRLFSKRTKREPKPKPEAEPVVLTQPEPQIPEPAAAAAVETETSQSDDSSSAAAAAVEADDGESKPASTMVTETGQSDDATASAATFAELGLSQWLVDSCHALGIRRPTAVQRRCIPRALAGEDILGIAETGSGKTAAFALPILHRLGEDPYGVAALALAPTRELAAQLAEQFRALGAPLGIRCLAAIGGFDSLAQAKGLSRRPHVVIATPGRIATLVKNDPDLAKVFARTKFLVLDEADRVLDVNFEEDLRVIFGCLPKKRQTFLFSATMSDNLRSLLELSGNNSYFFEAYEGFKTVETLKQQYIHMPSDGKELHLLHLLPKTKQKDDPNQTTGDSIRSAIVFVSTGETCQYLDFLLQELGRPAVSLHSYKSQSQRLSALSRFKSGQVPVLIATDVGSRGLDIQTVDLVINYDLPRFPRDYIHRVGRTARASRGGLAISFVTQKDICLLHEIEDVVGKQLDARECDDREVNKDVTKVFKARRLTVMKINDEGFKDKVQARKEQKKRDIERKRKHEE</sequence>
<accession>A0A5J9VN46</accession>
<feature type="domain" description="Helicase C-terminal" evidence="9">
    <location>
        <begin position="376"/>
        <end position="532"/>
    </location>
</feature>
<keyword evidence="2 6" id="KW-0378">Hydrolase</keyword>
<evidence type="ECO:0000256" key="2">
    <source>
        <dbReference type="ARBA" id="ARBA00022801"/>
    </source>
</evidence>
<dbReference type="GO" id="GO:0003676">
    <property type="term" value="F:nucleic acid binding"/>
    <property type="evidence" value="ECO:0007669"/>
    <property type="project" value="InterPro"/>
</dbReference>
<evidence type="ECO:0008006" key="13">
    <source>
        <dbReference type="Google" id="ProtNLM"/>
    </source>
</evidence>
<evidence type="ECO:0000259" key="9">
    <source>
        <dbReference type="PROSITE" id="PS51194"/>
    </source>
</evidence>
<evidence type="ECO:0000259" key="8">
    <source>
        <dbReference type="PROSITE" id="PS51192"/>
    </source>
</evidence>
<keyword evidence="4 6" id="KW-0067">ATP-binding</keyword>
<dbReference type="GO" id="GO:0005524">
    <property type="term" value="F:ATP binding"/>
    <property type="evidence" value="ECO:0007669"/>
    <property type="project" value="UniProtKB-KW"/>
</dbReference>
<dbReference type="Proteomes" id="UP000324897">
    <property type="component" value="Chromosome 4"/>
</dbReference>
<keyword evidence="3 6" id="KW-0347">Helicase</keyword>
<protein>
    <recommendedName>
        <fullName evidence="13">RNA helicase</fullName>
    </recommendedName>
</protein>
<dbReference type="PROSITE" id="PS00039">
    <property type="entry name" value="DEAD_ATP_HELICASE"/>
    <property type="match status" value="1"/>
</dbReference>
<evidence type="ECO:0000256" key="7">
    <source>
        <dbReference type="SAM" id="MobiDB-lite"/>
    </source>
</evidence>
<dbReference type="GO" id="GO:0003724">
    <property type="term" value="F:RNA helicase activity"/>
    <property type="evidence" value="ECO:0007669"/>
    <property type="project" value="InterPro"/>
</dbReference>
<dbReference type="GO" id="GO:0005829">
    <property type="term" value="C:cytosol"/>
    <property type="evidence" value="ECO:0007669"/>
    <property type="project" value="TreeGrafter"/>
</dbReference>
<evidence type="ECO:0000256" key="3">
    <source>
        <dbReference type="ARBA" id="ARBA00022806"/>
    </source>
</evidence>
<dbReference type="InterPro" id="IPR014014">
    <property type="entry name" value="RNA_helicase_DEAD_Q_motif"/>
</dbReference>
<dbReference type="PROSITE" id="PS51194">
    <property type="entry name" value="HELICASE_CTER"/>
    <property type="match status" value="1"/>
</dbReference>
<dbReference type="CDD" id="cd17955">
    <property type="entry name" value="DEADc_DDX49"/>
    <property type="match status" value="1"/>
</dbReference>
<name>A0A5J9VN46_9POAL</name>
<evidence type="ECO:0000256" key="4">
    <source>
        <dbReference type="ARBA" id="ARBA00022840"/>
    </source>
</evidence>
<dbReference type="OrthoDB" id="10261904at2759"/>
<comment type="caution">
    <text evidence="11">The sequence shown here is derived from an EMBL/GenBank/DDBJ whole genome shotgun (WGS) entry which is preliminary data.</text>
</comment>
<feature type="region of interest" description="Disordered" evidence="7">
    <location>
        <begin position="557"/>
        <end position="577"/>
    </location>
</feature>
<proteinExistence type="inferred from homology"/>
<comment type="similarity">
    <text evidence="6">Belongs to the DEAD box helicase family.</text>
</comment>
<dbReference type="PANTHER" id="PTHR47959:SF24">
    <property type="entry name" value="ATP-DEPENDENT RNA HELICASE"/>
    <property type="match status" value="1"/>
</dbReference>
<dbReference type="SUPFAM" id="SSF52540">
    <property type="entry name" value="P-loop containing nucleoside triphosphate hydrolases"/>
    <property type="match status" value="1"/>
</dbReference>
<feature type="domain" description="DEAD-box RNA helicase Q" evidence="10">
    <location>
        <begin position="145"/>
        <end position="173"/>
    </location>
</feature>
<dbReference type="PROSITE" id="PS51195">
    <property type="entry name" value="Q_MOTIF"/>
    <property type="match status" value="1"/>
</dbReference>
<dbReference type="InterPro" id="IPR050079">
    <property type="entry name" value="DEAD_box_RNA_helicase"/>
</dbReference>
<dbReference type="InterPro" id="IPR000629">
    <property type="entry name" value="RNA-helicase_DEAD-box_CS"/>
</dbReference>
<evidence type="ECO:0000256" key="6">
    <source>
        <dbReference type="RuleBase" id="RU000492"/>
    </source>
</evidence>
<evidence type="ECO:0000313" key="12">
    <source>
        <dbReference type="Proteomes" id="UP000324897"/>
    </source>
</evidence>
<feature type="compositionally biased region" description="Low complexity" evidence="7">
    <location>
        <begin position="84"/>
        <end position="117"/>
    </location>
</feature>
<gene>
    <name evidence="11" type="ORF">EJB05_11017</name>
</gene>
<feature type="compositionally biased region" description="Polar residues" evidence="7">
    <location>
        <begin position="126"/>
        <end position="135"/>
    </location>
</feature>
<keyword evidence="1 6" id="KW-0547">Nucleotide-binding</keyword>
<evidence type="ECO:0000313" key="11">
    <source>
        <dbReference type="EMBL" id="TVU37689.1"/>
    </source>
</evidence>